<keyword evidence="6" id="KW-0460">Magnesium</keyword>
<keyword evidence="2 6" id="KW-0698">rRNA processing</keyword>
<feature type="domain" description="RNase III" evidence="7">
    <location>
        <begin position="15"/>
        <end position="141"/>
    </location>
</feature>
<keyword evidence="6" id="KW-0699">rRNA-binding</keyword>
<feature type="active site" evidence="6">
    <location>
        <position position="30"/>
    </location>
</feature>
<protein>
    <recommendedName>
        <fullName evidence="6">Mini-ribonuclease 3</fullName>
        <shortName evidence="6">Mini-3</shortName>
        <shortName evidence="6">Mini-RNase 3</shortName>
        <ecNumber evidence="6">3.1.26.-</ecNumber>
    </recommendedName>
    <alternativeName>
        <fullName evidence="6">Mini-RNase III</fullName>
        <shortName evidence="6">Mini-III</shortName>
    </alternativeName>
</protein>
<proteinExistence type="inferred from homology"/>
<evidence type="ECO:0000256" key="3">
    <source>
        <dbReference type="ARBA" id="ARBA00022722"/>
    </source>
</evidence>
<comment type="similarity">
    <text evidence="6">Belongs to the MrnC RNase family.</text>
</comment>
<keyword evidence="4 6" id="KW-0255">Endonuclease</keyword>
<evidence type="ECO:0000256" key="2">
    <source>
        <dbReference type="ARBA" id="ARBA00022552"/>
    </source>
</evidence>
<keyword evidence="5 6" id="KW-0378">Hydrolase</keyword>
<keyword evidence="6" id="KW-0963">Cytoplasm</keyword>
<dbReference type="InterPro" id="IPR000999">
    <property type="entry name" value="RNase_III_dom"/>
</dbReference>
<dbReference type="InterPro" id="IPR008226">
    <property type="entry name" value="Mini3_fam"/>
</dbReference>
<keyword evidence="3 6" id="KW-0540">Nuclease</keyword>
<dbReference type="Pfam" id="PF00636">
    <property type="entry name" value="Ribonuclease_3"/>
    <property type="match status" value="1"/>
</dbReference>
<gene>
    <name evidence="6" type="primary">mrnC</name>
    <name evidence="8" type="ORF">D3A95_06660</name>
</gene>
<dbReference type="CDD" id="cd00593">
    <property type="entry name" value="RIBOc"/>
    <property type="match status" value="1"/>
</dbReference>
<dbReference type="InterPro" id="IPR036389">
    <property type="entry name" value="RNase_III_sf"/>
</dbReference>
<reference evidence="9" key="1">
    <citation type="submission" date="2018-09" db="EMBL/GenBank/DDBJ databases">
        <title>Complete genome sequence of thermophilic cyanobacteria strain Thermosynechococcus elongatus PKUAC-SCTE542.</title>
        <authorList>
            <person name="Liang Y."/>
            <person name="Tang J."/>
            <person name="Daroch M."/>
        </authorList>
    </citation>
    <scope>NUCLEOTIDE SEQUENCE [LARGE SCALE GENOMIC DNA]</scope>
    <source>
        <strain evidence="9">E542</strain>
    </source>
</reference>
<evidence type="ECO:0000256" key="1">
    <source>
        <dbReference type="ARBA" id="ARBA00022517"/>
    </source>
</evidence>
<evidence type="ECO:0000256" key="4">
    <source>
        <dbReference type="ARBA" id="ARBA00022759"/>
    </source>
</evidence>
<dbReference type="EC" id="3.1.26.-" evidence="6"/>
<evidence type="ECO:0000259" key="7">
    <source>
        <dbReference type="SMART" id="SM00535"/>
    </source>
</evidence>
<dbReference type="Proteomes" id="UP000261812">
    <property type="component" value="Chromosome"/>
</dbReference>
<comment type="subcellular location">
    <subcellularLocation>
        <location evidence="6">Cytoplasm</location>
    </subcellularLocation>
</comment>
<dbReference type="HAMAP" id="MF_01468">
    <property type="entry name" value="RNase_Mini_III"/>
    <property type="match status" value="1"/>
</dbReference>
<comment type="subunit">
    <text evidence="6">Homodimer.</text>
</comment>
<evidence type="ECO:0000313" key="8">
    <source>
        <dbReference type="EMBL" id="QLL29152.1"/>
    </source>
</evidence>
<dbReference type="PANTHER" id="PTHR34276:SF1">
    <property type="entry name" value="MINI-RIBONUCLEASE 3"/>
    <property type="match status" value="1"/>
</dbReference>
<dbReference type="RefSeq" id="WP_181494293.1">
    <property type="nucleotide sequence ID" value="NZ_CP032152.1"/>
</dbReference>
<sequence>MLDSAGLLPLVPPKIPAHQLPPAALAYFGDAVYELFIRWLFLTPPQRINTYHRQVVAHVRAESQARYMDFLWEYCTETERSIFRQGRNAAADGPKRVAAKIYRQATGFEALLGYLYLTNPQRLQEIFQLLERHIRSEMNSTIDAAESRNEM</sequence>
<dbReference type="GO" id="GO:0004525">
    <property type="term" value="F:ribonuclease III activity"/>
    <property type="evidence" value="ECO:0007669"/>
    <property type="project" value="InterPro"/>
</dbReference>
<comment type="cofactor">
    <cofactor evidence="6">
        <name>Mg(2+)</name>
        <dbReference type="ChEBI" id="CHEBI:18420"/>
    </cofactor>
</comment>
<dbReference type="SUPFAM" id="SSF69065">
    <property type="entry name" value="RNase III domain-like"/>
    <property type="match status" value="1"/>
</dbReference>
<evidence type="ECO:0000313" key="9">
    <source>
        <dbReference type="Proteomes" id="UP000261812"/>
    </source>
</evidence>
<dbReference type="SMART" id="SM00535">
    <property type="entry name" value="RIBOc"/>
    <property type="match status" value="1"/>
</dbReference>
<evidence type="ECO:0000256" key="6">
    <source>
        <dbReference type="HAMAP-Rule" id="MF_01468"/>
    </source>
</evidence>
<dbReference type="KEGG" id="tsq:D3A95_06660"/>
<keyword evidence="1 6" id="KW-0690">Ribosome biogenesis</keyword>
<name>A0A7D6IYD1_9CYAN</name>
<dbReference type="EMBL" id="CP032152">
    <property type="protein sequence ID" value="QLL29152.1"/>
    <property type="molecule type" value="Genomic_DNA"/>
</dbReference>
<dbReference type="GO" id="GO:0019843">
    <property type="term" value="F:rRNA binding"/>
    <property type="evidence" value="ECO:0007669"/>
    <property type="project" value="UniProtKB-UniRule"/>
</dbReference>
<dbReference type="GO" id="GO:0005737">
    <property type="term" value="C:cytoplasm"/>
    <property type="evidence" value="ECO:0007669"/>
    <property type="project" value="UniProtKB-SubCell"/>
</dbReference>
<dbReference type="Gene3D" id="1.10.1520.10">
    <property type="entry name" value="Ribonuclease III domain"/>
    <property type="match status" value="1"/>
</dbReference>
<dbReference type="GO" id="GO:0006364">
    <property type="term" value="P:rRNA processing"/>
    <property type="evidence" value="ECO:0007669"/>
    <property type="project" value="UniProtKB-UniRule"/>
</dbReference>
<keyword evidence="9" id="KW-1185">Reference proteome</keyword>
<dbReference type="PANTHER" id="PTHR34276">
    <property type="entry name" value="MINI-RIBONUCLEASE 3"/>
    <property type="match status" value="1"/>
</dbReference>
<evidence type="ECO:0000256" key="5">
    <source>
        <dbReference type="ARBA" id="ARBA00022801"/>
    </source>
</evidence>
<organism evidence="8 9">
    <name type="scientific">Thermosynechococcus sichuanensis E542</name>
    <dbReference type="NCBI Taxonomy" id="2016101"/>
    <lineage>
        <taxon>Bacteria</taxon>
        <taxon>Bacillati</taxon>
        <taxon>Cyanobacteriota</taxon>
        <taxon>Cyanophyceae</taxon>
        <taxon>Acaryochloridales</taxon>
        <taxon>Thermosynechococcaceae</taxon>
        <taxon>Thermosynechococcus</taxon>
        <taxon>Thermosynechococcus sichuanensis</taxon>
    </lineage>
</organism>
<keyword evidence="6" id="KW-0694">RNA-binding</keyword>
<comment type="function">
    <text evidence="6">Involved in correct processing of both the 5' and 3' ends of 23S rRNA precursor. Processes 30S rRNA precursor transcript even in absence of ribonuclease 3 (Rnc); Rnc processes 30S rRNA into smaller rRNA precursors.</text>
</comment>
<accession>A0A7D6IYD1</accession>
<dbReference type="AlphaFoldDB" id="A0A7D6IYD1"/>
<dbReference type="PIRSF" id="PIRSF005520">
    <property type="entry name" value="UCP005520"/>
    <property type="match status" value="1"/>
</dbReference>